<protein>
    <recommendedName>
        <fullName evidence="3">Lipocalin-like domain-containing protein</fullName>
    </recommendedName>
</protein>
<dbReference type="Proteomes" id="UP001168528">
    <property type="component" value="Unassembled WGS sequence"/>
</dbReference>
<accession>A0ABT8R337</accession>
<organism evidence="1 2">
    <name type="scientific">Rhodocytophaga aerolata</name>
    <dbReference type="NCBI Taxonomy" id="455078"/>
    <lineage>
        <taxon>Bacteria</taxon>
        <taxon>Pseudomonadati</taxon>
        <taxon>Bacteroidota</taxon>
        <taxon>Cytophagia</taxon>
        <taxon>Cytophagales</taxon>
        <taxon>Rhodocytophagaceae</taxon>
        <taxon>Rhodocytophaga</taxon>
    </lineage>
</organism>
<evidence type="ECO:0000313" key="1">
    <source>
        <dbReference type="EMBL" id="MDO1445060.1"/>
    </source>
</evidence>
<evidence type="ECO:0008006" key="3">
    <source>
        <dbReference type="Google" id="ProtNLM"/>
    </source>
</evidence>
<gene>
    <name evidence="1" type="ORF">Q0590_02300</name>
</gene>
<evidence type="ECO:0000313" key="2">
    <source>
        <dbReference type="Proteomes" id="UP001168528"/>
    </source>
</evidence>
<proteinExistence type="predicted"/>
<dbReference type="RefSeq" id="WP_302035856.1">
    <property type="nucleotide sequence ID" value="NZ_JAUKPO010000001.1"/>
</dbReference>
<name>A0ABT8R337_9BACT</name>
<sequence length="133" mass="15501">MFVQTIRILGCWMVLVISLTAQQCKQEINPAFLYQQWTHLHEEDAEGIEVYRNKKYSFPVSRGRKGFEFRKDGTFIQSDIGPVDVNVQTTGKWEKAGDREVKITLRDGQPSSYRMEIVDLSKDMLKVRRIDSK</sequence>
<comment type="caution">
    <text evidence="1">The sequence shown here is derived from an EMBL/GenBank/DDBJ whole genome shotgun (WGS) entry which is preliminary data.</text>
</comment>
<keyword evidence="2" id="KW-1185">Reference proteome</keyword>
<dbReference type="EMBL" id="JAUKPO010000001">
    <property type="protein sequence ID" value="MDO1445060.1"/>
    <property type="molecule type" value="Genomic_DNA"/>
</dbReference>
<reference evidence="1" key="1">
    <citation type="submission" date="2023-07" db="EMBL/GenBank/DDBJ databases">
        <title>The genome sequence of Rhodocytophaga aerolata KACC 12507.</title>
        <authorList>
            <person name="Zhang X."/>
        </authorList>
    </citation>
    <scope>NUCLEOTIDE SEQUENCE</scope>
    <source>
        <strain evidence="1">KACC 12507</strain>
    </source>
</reference>